<dbReference type="GeneID" id="36402136"/>
<reference evidence="3" key="1">
    <citation type="submission" date="2014-09" db="EMBL/GenBank/DDBJ databases">
        <authorList>
            <person name="Sharma Rahul"/>
            <person name="Thines Marco"/>
        </authorList>
    </citation>
    <scope>NUCLEOTIDE SEQUENCE [LARGE SCALE GENOMIC DNA]</scope>
</reference>
<proteinExistence type="predicted"/>
<feature type="region of interest" description="Disordered" evidence="1">
    <location>
        <begin position="64"/>
        <end position="83"/>
    </location>
</feature>
<sequence length="83" mass="10133">MKYITYWAQDFLLLRACLRWKRFFSYQITWLFEPLRIMRVTHAELNEDMRYFLDVNGHNYFSRSVPTSLPSPGDTRSSYLRTN</sequence>
<protein>
    <submittedName>
        <fullName evidence="2">Uncharacterized protein</fullName>
    </submittedName>
</protein>
<dbReference type="AlphaFoldDB" id="A0A0P1B5K9"/>
<dbReference type="EMBL" id="CCYD01003042">
    <property type="protein sequence ID" value="CEG49311.1"/>
    <property type="molecule type" value="Genomic_DNA"/>
</dbReference>
<evidence type="ECO:0000313" key="3">
    <source>
        <dbReference type="Proteomes" id="UP000054928"/>
    </source>
</evidence>
<evidence type="ECO:0000313" key="2">
    <source>
        <dbReference type="EMBL" id="CEG49311.1"/>
    </source>
</evidence>
<evidence type="ECO:0000256" key="1">
    <source>
        <dbReference type="SAM" id="MobiDB-lite"/>
    </source>
</evidence>
<keyword evidence="3" id="KW-1185">Reference proteome</keyword>
<accession>A0A0P1B5K9</accession>
<dbReference type="RefSeq" id="XP_024585680.1">
    <property type="nucleotide sequence ID" value="XM_024720486.1"/>
</dbReference>
<organism evidence="2 3">
    <name type="scientific">Plasmopara halstedii</name>
    <name type="common">Downy mildew of sunflower</name>
    <dbReference type="NCBI Taxonomy" id="4781"/>
    <lineage>
        <taxon>Eukaryota</taxon>
        <taxon>Sar</taxon>
        <taxon>Stramenopiles</taxon>
        <taxon>Oomycota</taxon>
        <taxon>Peronosporomycetes</taxon>
        <taxon>Peronosporales</taxon>
        <taxon>Peronosporaceae</taxon>
        <taxon>Plasmopara</taxon>
    </lineage>
</organism>
<dbReference type="Proteomes" id="UP000054928">
    <property type="component" value="Unassembled WGS sequence"/>
</dbReference>
<name>A0A0P1B5K9_PLAHL</name>